<protein>
    <recommendedName>
        <fullName evidence="3">Tail tubular protein</fullName>
    </recommendedName>
</protein>
<organism evidence="1">
    <name type="scientific">viral metagenome</name>
    <dbReference type="NCBI Taxonomy" id="1070528"/>
    <lineage>
        <taxon>unclassified sequences</taxon>
        <taxon>metagenomes</taxon>
        <taxon>organismal metagenomes</taxon>
    </lineage>
</organism>
<evidence type="ECO:0000313" key="2">
    <source>
        <dbReference type="EMBL" id="QJH95096.1"/>
    </source>
</evidence>
<dbReference type="AlphaFoldDB" id="A0A6H1ZCZ2"/>
<dbReference type="EMBL" id="MT143985">
    <property type="protein sequence ID" value="QJA45050.1"/>
    <property type="molecule type" value="Genomic_DNA"/>
</dbReference>
<dbReference type="EMBL" id="MT144612">
    <property type="protein sequence ID" value="QJH95096.1"/>
    <property type="molecule type" value="Genomic_DNA"/>
</dbReference>
<gene>
    <name evidence="1" type="ORF">TM448A00172_0009</name>
    <name evidence="2" type="ORF">TM448B00344_0042</name>
</gene>
<sequence>MTGTEIITMFRNLIDDSLDSDFELQLLNGARRKVEGERDWEFLKKEDSSKSATNSAIDLPSDYMRTLALYVNNEKYMQIPFEQKRLFVNSSMRWYLDMANSQYYILGANLSGMVNHFYIYDPDEVTASTEPVWPCAHELIAYEMAEQYFAIDQGDKNYTWDDRMVMQKSLYHNQLVNWQTQITRRSVENAVPDDYGAEYDLGSM</sequence>
<name>A0A6H1ZCZ2_9ZZZZ</name>
<dbReference type="InterPro" id="IPR056209">
    <property type="entry name" value="SU10_adaptor"/>
</dbReference>
<proteinExistence type="predicted"/>
<evidence type="ECO:0008006" key="3">
    <source>
        <dbReference type="Google" id="ProtNLM"/>
    </source>
</evidence>
<dbReference type="Pfam" id="PF24175">
    <property type="entry name" value="SU10_adaptor"/>
    <property type="match status" value="1"/>
</dbReference>
<evidence type="ECO:0000313" key="1">
    <source>
        <dbReference type="EMBL" id="QJA45050.1"/>
    </source>
</evidence>
<reference evidence="1" key="1">
    <citation type="submission" date="2020-03" db="EMBL/GenBank/DDBJ databases">
        <title>The deep terrestrial virosphere.</title>
        <authorList>
            <person name="Holmfeldt K."/>
            <person name="Nilsson E."/>
            <person name="Simone D."/>
            <person name="Lopez-Fernandez M."/>
            <person name="Wu X."/>
            <person name="de Brujin I."/>
            <person name="Lundin D."/>
            <person name="Andersson A."/>
            <person name="Bertilsson S."/>
            <person name="Dopson M."/>
        </authorList>
    </citation>
    <scope>NUCLEOTIDE SEQUENCE</scope>
    <source>
        <strain evidence="1">TM448A00172</strain>
        <strain evidence="2">TM448B00344</strain>
    </source>
</reference>
<accession>A0A6H1ZCZ2</accession>